<organism evidence="2 3">
    <name type="scientific">Dyella dinghuensis</name>
    <dbReference type="NCBI Taxonomy" id="1920169"/>
    <lineage>
        <taxon>Bacteria</taxon>
        <taxon>Pseudomonadati</taxon>
        <taxon>Pseudomonadota</taxon>
        <taxon>Gammaproteobacteria</taxon>
        <taxon>Lysobacterales</taxon>
        <taxon>Rhodanobacteraceae</taxon>
        <taxon>Dyella</taxon>
    </lineage>
</organism>
<accession>A0A3S0RDG0</accession>
<dbReference type="InterPro" id="IPR050266">
    <property type="entry name" value="AB_hydrolase_sf"/>
</dbReference>
<proteinExistence type="predicted"/>
<dbReference type="PRINTS" id="PR00412">
    <property type="entry name" value="EPOXHYDRLASE"/>
</dbReference>
<evidence type="ECO:0000313" key="2">
    <source>
        <dbReference type="EMBL" id="RUL63135.1"/>
    </source>
</evidence>
<dbReference type="PRINTS" id="PR00111">
    <property type="entry name" value="ABHYDROLASE"/>
</dbReference>
<evidence type="ECO:0000259" key="1">
    <source>
        <dbReference type="Pfam" id="PF12697"/>
    </source>
</evidence>
<name>A0A3S0RDG0_9GAMM</name>
<dbReference type="AlphaFoldDB" id="A0A3S0RDG0"/>
<dbReference type="RefSeq" id="WP_126674072.1">
    <property type="nucleotide sequence ID" value="NZ_RYZR01000006.1"/>
</dbReference>
<dbReference type="OrthoDB" id="7055710at2"/>
<dbReference type="GO" id="GO:0046464">
    <property type="term" value="P:acylglycerol catabolic process"/>
    <property type="evidence" value="ECO:0007669"/>
    <property type="project" value="TreeGrafter"/>
</dbReference>
<dbReference type="GO" id="GO:0016020">
    <property type="term" value="C:membrane"/>
    <property type="evidence" value="ECO:0007669"/>
    <property type="project" value="TreeGrafter"/>
</dbReference>
<dbReference type="SUPFAM" id="SSF53474">
    <property type="entry name" value="alpha/beta-Hydrolases"/>
    <property type="match status" value="1"/>
</dbReference>
<dbReference type="EMBL" id="RYZR01000006">
    <property type="protein sequence ID" value="RUL63135.1"/>
    <property type="molecule type" value="Genomic_DNA"/>
</dbReference>
<dbReference type="Proteomes" id="UP000267077">
    <property type="component" value="Unassembled WGS sequence"/>
</dbReference>
<protein>
    <submittedName>
        <fullName evidence="2">Alpha/beta fold hydrolase</fullName>
    </submittedName>
</protein>
<dbReference type="Pfam" id="PF12697">
    <property type="entry name" value="Abhydrolase_6"/>
    <property type="match status" value="1"/>
</dbReference>
<keyword evidence="3" id="KW-1185">Reference proteome</keyword>
<sequence>MSEFISAKHVNMIRTGPRSTRPVILIHPVGLDLTFWDRQIEALQDRHDVIAYDLPGHGDTPGAIHDWTFDRSAGLLADIVRSSGAERAQIVGISVGGMIAQTFALAYPELLHTLVLVSTASAFPDVVREAMRDRAETARREGMTGVLKANTERWFTPETIKTRPDILDRVRKALFARDPQVHAAMWEMISGMNLTDRLREISCPTQILVGELDPSCPPASARVMHEQIAGSRMTVLPDTSHMTILERPQLIAEHLANFLEPSSP</sequence>
<dbReference type="PANTHER" id="PTHR43798">
    <property type="entry name" value="MONOACYLGLYCEROL LIPASE"/>
    <property type="match status" value="1"/>
</dbReference>
<reference evidence="2 3" key="1">
    <citation type="submission" date="2018-12" db="EMBL/GenBank/DDBJ databases">
        <title>Dyella dinghuensis sp. nov. DHOA06 and Dyella choica sp. nov. 4M-K27, isolated from forest soil.</title>
        <authorList>
            <person name="Qiu L.-H."/>
            <person name="Gao Z.-H."/>
        </authorList>
    </citation>
    <scope>NUCLEOTIDE SEQUENCE [LARGE SCALE GENOMIC DNA]</scope>
    <source>
        <strain evidence="2 3">DHOA06</strain>
    </source>
</reference>
<dbReference type="Gene3D" id="3.40.50.1820">
    <property type="entry name" value="alpha/beta hydrolase"/>
    <property type="match status" value="1"/>
</dbReference>
<feature type="domain" description="AB hydrolase-1" evidence="1">
    <location>
        <begin position="23"/>
        <end position="253"/>
    </location>
</feature>
<dbReference type="PANTHER" id="PTHR43798:SF5">
    <property type="entry name" value="MONOACYLGLYCEROL LIPASE ABHD6"/>
    <property type="match status" value="1"/>
</dbReference>
<keyword evidence="2" id="KW-0378">Hydrolase</keyword>
<dbReference type="InterPro" id="IPR000639">
    <property type="entry name" value="Epox_hydrolase-like"/>
</dbReference>
<gene>
    <name evidence="2" type="ORF">EKH79_12030</name>
</gene>
<comment type="caution">
    <text evidence="2">The sequence shown here is derived from an EMBL/GenBank/DDBJ whole genome shotgun (WGS) entry which is preliminary data.</text>
</comment>
<dbReference type="InterPro" id="IPR000073">
    <property type="entry name" value="AB_hydrolase_1"/>
</dbReference>
<evidence type="ECO:0000313" key="3">
    <source>
        <dbReference type="Proteomes" id="UP000267077"/>
    </source>
</evidence>
<dbReference type="InterPro" id="IPR029058">
    <property type="entry name" value="AB_hydrolase_fold"/>
</dbReference>
<dbReference type="GO" id="GO:0047372">
    <property type="term" value="F:monoacylglycerol lipase activity"/>
    <property type="evidence" value="ECO:0007669"/>
    <property type="project" value="TreeGrafter"/>
</dbReference>